<dbReference type="InterPro" id="IPR009818">
    <property type="entry name" value="PAM2_motif"/>
</dbReference>
<evidence type="ECO:0000256" key="1">
    <source>
        <dbReference type="SAM" id="MobiDB-lite"/>
    </source>
</evidence>
<feature type="region of interest" description="Disordered" evidence="1">
    <location>
        <begin position="1"/>
        <end position="34"/>
    </location>
</feature>
<dbReference type="AlphaFoldDB" id="A0A9J6FSL9"/>
<reference evidence="2 3" key="1">
    <citation type="journal article" date="2020" name="Cell">
        <title>Large-Scale Comparative Analyses of Tick Genomes Elucidate Their Genetic Diversity and Vector Capacities.</title>
        <authorList>
            <consortium name="Tick Genome and Microbiome Consortium (TIGMIC)"/>
            <person name="Jia N."/>
            <person name="Wang J."/>
            <person name="Shi W."/>
            <person name="Du L."/>
            <person name="Sun Y."/>
            <person name="Zhan W."/>
            <person name="Jiang J.F."/>
            <person name="Wang Q."/>
            <person name="Zhang B."/>
            <person name="Ji P."/>
            <person name="Bell-Sakyi L."/>
            <person name="Cui X.M."/>
            <person name="Yuan T.T."/>
            <person name="Jiang B.G."/>
            <person name="Yang W.F."/>
            <person name="Lam T.T."/>
            <person name="Chang Q.C."/>
            <person name="Ding S.J."/>
            <person name="Wang X.J."/>
            <person name="Zhu J.G."/>
            <person name="Ruan X.D."/>
            <person name="Zhao L."/>
            <person name="Wei J.T."/>
            <person name="Ye R.Z."/>
            <person name="Que T.C."/>
            <person name="Du C.H."/>
            <person name="Zhou Y.H."/>
            <person name="Cheng J.X."/>
            <person name="Dai P.F."/>
            <person name="Guo W.B."/>
            <person name="Han X.H."/>
            <person name="Huang E.J."/>
            <person name="Li L.F."/>
            <person name="Wei W."/>
            <person name="Gao Y.C."/>
            <person name="Liu J.Z."/>
            <person name="Shao H.Z."/>
            <person name="Wang X."/>
            <person name="Wang C.C."/>
            <person name="Yang T.C."/>
            <person name="Huo Q.B."/>
            <person name="Li W."/>
            <person name="Chen H.Y."/>
            <person name="Chen S.E."/>
            <person name="Zhou L.G."/>
            <person name="Ni X.B."/>
            <person name="Tian J.H."/>
            <person name="Sheng Y."/>
            <person name="Liu T."/>
            <person name="Pan Y.S."/>
            <person name="Xia L.Y."/>
            <person name="Li J."/>
            <person name="Zhao F."/>
            <person name="Cao W.C."/>
        </authorList>
    </citation>
    <scope>NUCLEOTIDE SEQUENCE [LARGE SCALE GENOMIC DNA]</scope>
    <source>
        <strain evidence="2">HaeL-2018</strain>
    </source>
</reference>
<evidence type="ECO:0000313" key="2">
    <source>
        <dbReference type="EMBL" id="KAH9365771.1"/>
    </source>
</evidence>
<accession>A0A9J6FSL9</accession>
<dbReference type="EMBL" id="JABSTR010000003">
    <property type="protein sequence ID" value="KAH9365771.1"/>
    <property type="molecule type" value="Genomic_DNA"/>
</dbReference>
<name>A0A9J6FSL9_HAELO</name>
<proteinExistence type="predicted"/>
<comment type="caution">
    <text evidence="2">The sequence shown here is derived from an EMBL/GenBank/DDBJ whole genome shotgun (WGS) entry which is preliminary data.</text>
</comment>
<dbReference type="VEuPathDB" id="VectorBase:HLOH_062793"/>
<gene>
    <name evidence="2" type="ORF">HPB48_016843</name>
</gene>
<organism evidence="2 3">
    <name type="scientific">Haemaphysalis longicornis</name>
    <name type="common">Bush tick</name>
    <dbReference type="NCBI Taxonomy" id="44386"/>
    <lineage>
        <taxon>Eukaryota</taxon>
        <taxon>Metazoa</taxon>
        <taxon>Ecdysozoa</taxon>
        <taxon>Arthropoda</taxon>
        <taxon>Chelicerata</taxon>
        <taxon>Arachnida</taxon>
        <taxon>Acari</taxon>
        <taxon>Parasitiformes</taxon>
        <taxon>Ixodida</taxon>
        <taxon>Ixodoidea</taxon>
        <taxon>Ixodidae</taxon>
        <taxon>Haemaphysalinae</taxon>
        <taxon>Haemaphysalis</taxon>
    </lineage>
</organism>
<dbReference type="Proteomes" id="UP000821853">
    <property type="component" value="Unassembled WGS sequence"/>
</dbReference>
<keyword evidence="3" id="KW-1185">Reference proteome</keyword>
<sequence>MDTSSPEAQVAPDNWEDHSVEINADGDDDMAKSFSKLNVDAPPFVPSFATLQMAQLDPPEKGNEDSPSGNDSHHIVVPSPQKRLGWSDLVRSPHGLAGSGGLLRVVANASTHRQLVQIGRVTPVIEAVLQRARPSDETAIGLRRWPDHQISKPEIWCH</sequence>
<dbReference type="Pfam" id="PF07145">
    <property type="entry name" value="PAM2"/>
    <property type="match status" value="1"/>
</dbReference>
<evidence type="ECO:0000313" key="3">
    <source>
        <dbReference type="Proteomes" id="UP000821853"/>
    </source>
</evidence>
<feature type="region of interest" description="Disordered" evidence="1">
    <location>
        <begin position="48"/>
        <end position="83"/>
    </location>
</feature>
<protein>
    <submittedName>
        <fullName evidence="2">Uncharacterized protein</fullName>
    </submittedName>
</protein>